<gene>
    <name evidence="2" type="ORF">GCM10011594_37250</name>
</gene>
<accession>A0A917WLK6</accession>
<dbReference type="Gene3D" id="3.10.450.50">
    <property type="match status" value="1"/>
</dbReference>
<dbReference type="Proteomes" id="UP000655208">
    <property type="component" value="Unassembled WGS sequence"/>
</dbReference>
<protein>
    <submittedName>
        <fullName evidence="2">Uncharacterized protein</fullName>
    </submittedName>
</protein>
<reference evidence="2" key="1">
    <citation type="journal article" date="2014" name="Int. J. Syst. Evol. Microbiol.">
        <title>Complete genome sequence of Corynebacterium casei LMG S-19264T (=DSM 44701T), isolated from a smear-ripened cheese.</title>
        <authorList>
            <consortium name="US DOE Joint Genome Institute (JGI-PGF)"/>
            <person name="Walter F."/>
            <person name="Albersmeier A."/>
            <person name="Kalinowski J."/>
            <person name="Ruckert C."/>
        </authorList>
    </citation>
    <scope>NUCLEOTIDE SEQUENCE</scope>
    <source>
        <strain evidence="2">CGMCC 4.7308</strain>
    </source>
</reference>
<evidence type="ECO:0000256" key="1">
    <source>
        <dbReference type="SAM" id="MobiDB-lite"/>
    </source>
</evidence>
<evidence type="ECO:0000313" key="3">
    <source>
        <dbReference type="Proteomes" id="UP000655208"/>
    </source>
</evidence>
<dbReference type="SUPFAM" id="SSF54427">
    <property type="entry name" value="NTF2-like"/>
    <property type="match status" value="1"/>
</dbReference>
<comment type="caution">
    <text evidence="2">The sequence shown here is derived from an EMBL/GenBank/DDBJ whole genome shotgun (WGS) entry which is preliminary data.</text>
</comment>
<dbReference type="EMBL" id="BMNA01000012">
    <property type="protein sequence ID" value="GGM13944.1"/>
    <property type="molecule type" value="Genomic_DNA"/>
</dbReference>
<proteinExistence type="predicted"/>
<sequence>MDETAQRVWDRMRQVYAGFLAGDPAAVDRLLDRDVTLWDSEEPQLVRGLGELAELRGRRPAGDDGPAGEAGSGGANLEVPRVVDLQASDPVVDVWGDTALLRHRLRVVFSGGRPDQWIRNTSVWRRVDGEWFAVHNHEDVLAAP</sequence>
<dbReference type="InterPro" id="IPR032710">
    <property type="entry name" value="NTF2-like_dom_sf"/>
</dbReference>
<organism evidence="2 3">
    <name type="scientific">Nakamurella endophytica</name>
    <dbReference type="NCBI Taxonomy" id="1748367"/>
    <lineage>
        <taxon>Bacteria</taxon>
        <taxon>Bacillati</taxon>
        <taxon>Actinomycetota</taxon>
        <taxon>Actinomycetes</taxon>
        <taxon>Nakamurellales</taxon>
        <taxon>Nakamurellaceae</taxon>
        <taxon>Nakamurella</taxon>
    </lineage>
</organism>
<reference evidence="2" key="2">
    <citation type="submission" date="2020-09" db="EMBL/GenBank/DDBJ databases">
        <authorList>
            <person name="Sun Q."/>
            <person name="Zhou Y."/>
        </authorList>
    </citation>
    <scope>NUCLEOTIDE SEQUENCE</scope>
    <source>
        <strain evidence="2">CGMCC 4.7308</strain>
    </source>
</reference>
<evidence type="ECO:0000313" key="2">
    <source>
        <dbReference type="EMBL" id="GGM13944.1"/>
    </source>
</evidence>
<name>A0A917WLK6_9ACTN</name>
<feature type="region of interest" description="Disordered" evidence="1">
    <location>
        <begin position="56"/>
        <end position="76"/>
    </location>
</feature>
<dbReference type="RefSeq" id="WP_229674623.1">
    <property type="nucleotide sequence ID" value="NZ_BMNA01000012.1"/>
</dbReference>
<keyword evidence="3" id="KW-1185">Reference proteome</keyword>
<dbReference type="AlphaFoldDB" id="A0A917WLK6"/>